<dbReference type="Proteomes" id="UP000829398">
    <property type="component" value="Chromosome 4"/>
</dbReference>
<proteinExistence type="predicted"/>
<keyword evidence="1" id="KW-0560">Oxidoreductase</keyword>
<comment type="caution">
    <text evidence="1">The sequence shown here is derived from an EMBL/GenBank/DDBJ whole genome shotgun (WGS) entry which is preliminary data.</text>
</comment>
<name>A0ACB8L1R8_CITSI</name>
<dbReference type="EMBL" id="CM039173">
    <property type="protein sequence ID" value="KAH9767387.1"/>
    <property type="molecule type" value="Genomic_DNA"/>
</dbReference>
<organism evidence="1 2">
    <name type="scientific">Citrus sinensis</name>
    <name type="common">Sweet orange</name>
    <name type="synonym">Citrus aurantium var. sinensis</name>
    <dbReference type="NCBI Taxonomy" id="2711"/>
    <lineage>
        <taxon>Eukaryota</taxon>
        <taxon>Viridiplantae</taxon>
        <taxon>Streptophyta</taxon>
        <taxon>Embryophyta</taxon>
        <taxon>Tracheophyta</taxon>
        <taxon>Spermatophyta</taxon>
        <taxon>Magnoliopsida</taxon>
        <taxon>eudicotyledons</taxon>
        <taxon>Gunneridae</taxon>
        <taxon>Pentapetalae</taxon>
        <taxon>rosids</taxon>
        <taxon>malvids</taxon>
        <taxon>Sapindales</taxon>
        <taxon>Rutaceae</taxon>
        <taxon>Aurantioideae</taxon>
        <taxon>Citrus</taxon>
    </lineage>
</organism>
<sequence length="285" mass="30800">MATSYYLLLLLLIAASASLPANCNLSKHHYRSSCPQALSIVQAGVKAAVKNETRTAASLLRLHFYDCFVNGCDGPLMLDDTASFIRFNVVDDIKANMEKKACPCVVSCADILAIAARDSVVDLGGPSWKVRLERRDSTTVSRTAANTSIRRPTSNLSALISSFSAQGLSLKHIVALTGLARRTTFRENIYNGWNIDISFTESLLQICPASGNDSALANIDLQTPTFLHSDQELFNGNSADSLVKGYADDISVFVKDFARATIKMGNISALTGSAGQIRINCRKVN</sequence>
<protein>
    <submittedName>
        <fullName evidence="1">Peroxidase 52</fullName>
    </submittedName>
</protein>
<evidence type="ECO:0000313" key="1">
    <source>
        <dbReference type="EMBL" id="KAH9767387.1"/>
    </source>
</evidence>
<keyword evidence="1" id="KW-0575">Peroxidase</keyword>
<evidence type="ECO:0000313" key="2">
    <source>
        <dbReference type="Proteomes" id="UP000829398"/>
    </source>
</evidence>
<gene>
    <name evidence="1" type="ORF">KPL71_011264</name>
</gene>
<reference evidence="2" key="1">
    <citation type="journal article" date="2023" name="Hortic. Res.">
        <title>A chromosome-level phased genome enabling allele-level studies in sweet orange: a case study on citrus Huanglongbing tolerance.</title>
        <authorList>
            <person name="Wu B."/>
            <person name="Yu Q."/>
            <person name="Deng Z."/>
            <person name="Duan Y."/>
            <person name="Luo F."/>
            <person name="Gmitter F. Jr."/>
        </authorList>
    </citation>
    <scope>NUCLEOTIDE SEQUENCE [LARGE SCALE GENOMIC DNA]</scope>
    <source>
        <strain evidence="2">cv. Valencia</strain>
    </source>
</reference>
<accession>A0ACB8L1R8</accession>
<keyword evidence="2" id="KW-1185">Reference proteome</keyword>